<organism evidence="1 2">
    <name type="scientific">Rhizophagus irregularis (strain DAOM 197198w)</name>
    <name type="common">Glomus intraradices</name>
    <dbReference type="NCBI Taxonomy" id="1432141"/>
    <lineage>
        <taxon>Eukaryota</taxon>
        <taxon>Fungi</taxon>
        <taxon>Fungi incertae sedis</taxon>
        <taxon>Mucoromycota</taxon>
        <taxon>Glomeromycotina</taxon>
        <taxon>Glomeromycetes</taxon>
        <taxon>Glomerales</taxon>
        <taxon>Glomeraceae</taxon>
        <taxon>Rhizophagus</taxon>
    </lineage>
</organism>
<dbReference type="HOGENOM" id="CLU_166305_0_0_1"/>
<name>A0A015NER4_RHIIW</name>
<dbReference type="EMBL" id="JEMT01010098">
    <property type="protein sequence ID" value="EXX77793.1"/>
    <property type="molecule type" value="Genomic_DNA"/>
</dbReference>
<evidence type="ECO:0000313" key="1">
    <source>
        <dbReference type="EMBL" id="EXX77793.1"/>
    </source>
</evidence>
<evidence type="ECO:0000313" key="2">
    <source>
        <dbReference type="Proteomes" id="UP000022910"/>
    </source>
</evidence>
<sequence length="98" mass="11337">MGIEIEDKPHTIEILPKFTFDTFDGCKPHDGKPITRIEISPNEKYLVVYNEEVLSVSRRDVENMTEDYSKLIDNKINQICVSDDKELVYIDDGNELSE</sequence>
<protein>
    <submittedName>
        <fullName evidence="1">Uncharacterized protein</fullName>
    </submittedName>
</protein>
<proteinExistence type="predicted"/>
<reference evidence="1 2" key="1">
    <citation type="submission" date="2014-02" db="EMBL/GenBank/DDBJ databases">
        <title>Single nucleus genome sequencing reveals high similarity among nuclei of an endomycorrhizal fungus.</title>
        <authorList>
            <person name="Lin K."/>
            <person name="Geurts R."/>
            <person name="Zhang Z."/>
            <person name="Limpens E."/>
            <person name="Saunders D.G."/>
            <person name="Mu D."/>
            <person name="Pang E."/>
            <person name="Cao H."/>
            <person name="Cha H."/>
            <person name="Lin T."/>
            <person name="Zhou Q."/>
            <person name="Shang Y."/>
            <person name="Li Y."/>
            <person name="Ivanov S."/>
            <person name="Sharma T."/>
            <person name="Velzen R.V."/>
            <person name="Ruijter N.D."/>
            <person name="Aanen D.K."/>
            <person name="Win J."/>
            <person name="Kamoun S."/>
            <person name="Bisseling T."/>
            <person name="Huang S."/>
        </authorList>
    </citation>
    <scope>NUCLEOTIDE SEQUENCE [LARGE SCALE GENOMIC DNA]</scope>
    <source>
        <strain evidence="2">DAOM197198w</strain>
    </source>
</reference>
<accession>A0A015NER4</accession>
<dbReference type="Proteomes" id="UP000022910">
    <property type="component" value="Unassembled WGS sequence"/>
</dbReference>
<comment type="caution">
    <text evidence="1">The sequence shown here is derived from an EMBL/GenBank/DDBJ whole genome shotgun (WGS) entry which is preliminary data.</text>
</comment>
<gene>
    <name evidence="1" type="ORF">RirG_020580</name>
</gene>
<dbReference type="AlphaFoldDB" id="A0A015NER4"/>
<keyword evidence="2" id="KW-1185">Reference proteome</keyword>